<dbReference type="GO" id="GO:0016706">
    <property type="term" value="F:2-oxoglutarate-dependent dioxygenase activity"/>
    <property type="evidence" value="ECO:0007669"/>
    <property type="project" value="UniProtKB-ARBA"/>
</dbReference>
<accession>A0A167GA29</accession>
<dbReference type="Gene3D" id="2.60.120.620">
    <property type="entry name" value="q2cbj1_9rhob like domain"/>
    <property type="match status" value="1"/>
</dbReference>
<name>A0A167GA29_9GAMM</name>
<keyword evidence="2" id="KW-1185">Reference proteome</keyword>
<dbReference type="EMBL" id="CP015249">
    <property type="protein sequence ID" value="ANB16323.1"/>
    <property type="molecule type" value="Genomic_DNA"/>
</dbReference>
<dbReference type="Proteomes" id="UP000076830">
    <property type="component" value="Chromosome"/>
</dbReference>
<dbReference type="InterPro" id="IPR008775">
    <property type="entry name" value="Phytyl_CoA_dOase-like"/>
</dbReference>
<organism evidence="1 2">
    <name type="scientific">Dokdonella koreensis DS-123</name>
    <dbReference type="NCBI Taxonomy" id="1300342"/>
    <lineage>
        <taxon>Bacteria</taxon>
        <taxon>Pseudomonadati</taxon>
        <taxon>Pseudomonadota</taxon>
        <taxon>Gammaproteobacteria</taxon>
        <taxon>Lysobacterales</taxon>
        <taxon>Rhodanobacteraceae</taxon>
        <taxon>Dokdonella</taxon>
    </lineage>
</organism>
<dbReference type="STRING" id="1300342.I596_286"/>
<dbReference type="OrthoDB" id="9791262at2"/>
<dbReference type="PATRIC" id="fig|1300342.3.peg.277"/>
<evidence type="ECO:0000313" key="1">
    <source>
        <dbReference type="EMBL" id="ANB16323.1"/>
    </source>
</evidence>
<dbReference type="AlphaFoldDB" id="A0A167GA29"/>
<sequence length="237" mass="25083">MHQTIKPPEASFPDVLDRDGVCLIPAICSDAHCDDLLAALGQGADGAGSRCLLEHPAVRSMADHLRTHPQLRPLMPTGAVAVQCSVFAKSPAINWSVAPHQDLSIPVAERVDDAACSGWSSKEGMVFTQPPASVLASLLAVRLQLDPDAAATGPLQVLRGSHRWGRLPLSAIGSLWAHAEPMACVVPRGGVVALRPLTVHASSKATRGGLRRVLHFLFGPPHLPLGLRWARTHAPVA</sequence>
<dbReference type="Pfam" id="PF05721">
    <property type="entry name" value="PhyH"/>
    <property type="match status" value="1"/>
</dbReference>
<dbReference type="RefSeq" id="WP_067643086.1">
    <property type="nucleotide sequence ID" value="NZ_CP015249.1"/>
</dbReference>
<dbReference type="KEGG" id="dko:I596_286"/>
<reference evidence="1 2" key="1">
    <citation type="submission" date="2016-04" db="EMBL/GenBank/DDBJ databases">
        <title>Complete genome sequence of Dokdonella koreensis DS-123T.</title>
        <authorList>
            <person name="Kim J.F."/>
            <person name="Lee H."/>
            <person name="Kwak M.-J."/>
        </authorList>
    </citation>
    <scope>NUCLEOTIDE SEQUENCE [LARGE SCALE GENOMIC DNA]</scope>
    <source>
        <strain evidence="1 2">DS-123</strain>
    </source>
</reference>
<proteinExistence type="predicted"/>
<dbReference type="SUPFAM" id="SSF51197">
    <property type="entry name" value="Clavaminate synthase-like"/>
    <property type="match status" value="1"/>
</dbReference>
<gene>
    <name evidence="1" type="ORF">I596_286</name>
</gene>
<protein>
    <submittedName>
        <fullName evidence="1">Protein involved in biosynthesis of mitomycin antibiotics/polyketide fumonisin</fullName>
    </submittedName>
</protein>
<evidence type="ECO:0000313" key="2">
    <source>
        <dbReference type="Proteomes" id="UP000076830"/>
    </source>
</evidence>